<keyword evidence="1" id="KW-1015">Disulfide bond</keyword>
<feature type="domain" description="Baseplate wedge protein gp7" evidence="4">
    <location>
        <begin position="767"/>
        <end position="861"/>
    </location>
</feature>
<dbReference type="InterPro" id="IPR048811">
    <property type="entry name" value="Gp7_dom_V"/>
</dbReference>
<comment type="function">
    <text evidence="1">Baseplate protein. Involved in the tail assembly.</text>
</comment>
<dbReference type="EMBL" id="MW598459">
    <property type="protein sequence ID" value="UGL60007.1"/>
    <property type="molecule type" value="Genomic_DNA"/>
</dbReference>
<dbReference type="HAMAP" id="MF_04103">
    <property type="entry name" value="BP07_T4"/>
    <property type="match status" value="1"/>
</dbReference>
<keyword evidence="1" id="KW-0426">Late protein</keyword>
<evidence type="ECO:0000256" key="3">
    <source>
        <dbReference type="SAM" id="Phobius"/>
    </source>
</evidence>
<dbReference type="InterPro" id="IPR034697">
    <property type="entry name" value="GP7_T4"/>
</dbReference>
<comment type="subunit">
    <text evidence="1">Binds to gp10 homotrimer; disulfide-linked. Heteromultimer with gp10; a gp10 molecule is disulfide-linked to gp7 and the other two remaining gp10 molecules form a disulfide bond.</text>
</comment>
<accession>A0AAE9C818</accession>
<feature type="disulfide bond" description="Interchain (with GP10)" evidence="1">
    <location>
        <position position="185"/>
    </location>
</feature>
<evidence type="ECO:0000313" key="8">
    <source>
        <dbReference type="Proteomes" id="UP000828108"/>
    </source>
</evidence>
<sequence length="1032" mass="119931">MMSVKAPYVTSLRIDKLSANQVSIKWDNVGANFYYFVEIAPTKENGVAIPEENLLWRNLGYTPDNEWFEQDFIRPVSFYKMRVAVAAMGFEQSDWVYTEEFETFATNAYTFEHMREFTLTNKFIEEKFTNNNQAYINFNNDAIMASLMSEDFSFTPAYSHLSSISNYVLKEDQYHEIQGSIQPVCNDVNRTMIAELGGVLYLFERFQTTVKVSNDKGQNWYYVKLFNDRIGNPVSRTIYYQSDTTTYVLGYDRIFYGRKSSDIRWSADDVRFSSQDITFAKIGSDINLGFDIEIFGTYARLPAYISTIAEAITTTDSMIYVAGRDRVYKAKSSDAPIDNDPNSPTFGEKLFEAGYSTISGNPKAVCYKMDSIDGEVFALITGEVKEERQDPTKPENVVDSLSKGVYKLNTDTDTWTRVFGNTEDERRRIEHGYTSMSTDGIELFISSSNFRYSVEPDTELPAKYPEEVNEAVKYVYDEQWIHDKHYLMMSFRSNKDSGWEEFKPGRMSYYAEPFFNWSRRDDTRCWITTSDRALVVYNDMLYQKIIDTFGGSSPERIVHEYWNKGQVKVTSPNIEFNGFKKYASGIMLHKNTGELIGYFEFDYRMRDEVRLIWKPKEVMFTAELQNQEHDIPWTPDNDEQEKDPDLRPLLTKMVPDSYLLQDSNFEKFCEYYLQFISDGSGTYYNNLLNLIRNQYPREEDAWEYLWSEMYKRNIYLSKTKRDEVVRFFEARQSDFWATKGTEASYKFLFKLLYNEDVEIDIESKNGTEYDIIVESDNISEDIVGQTIYTPTGRSNVTYMERDYKQGKLRWRITIHNLLGRFIVGQEIKSERTSFEGMIVQGVRGKELLSNNIDYINRNRSYYVMTIKSSLPTSRYRNDVLRFVHPVGFGFVGITLLTMFVNAGLSLKHTETIINKLNNYRWSSGIPSEWCDRIAVIGADGNIEHNAVTGEAVYNIAPNAGLPFPLPADYDAENDFSDFHGTLPSERRKKYSPLFDQSAVTFANWRNLVNQRLKDDIGNPRDPKDPTQVKVNE</sequence>
<dbReference type="Proteomes" id="UP000828108">
    <property type="component" value="Segment"/>
</dbReference>
<feature type="domain" description="Baseplate wedge protein gp7 helical" evidence="5">
    <location>
        <begin position="644"/>
        <end position="690"/>
    </location>
</feature>
<keyword evidence="1" id="KW-1245">Viral tail assembly</keyword>
<organism evidence="7 8">
    <name type="scientific">Escherichia phage vB_EcoM_RZ</name>
    <dbReference type="NCBI Taxonomy" id="2893954"/>
    <lineage>
        <taxon>Viruses</taxon>
        <taxon>Duplodnaviria</taxon>
        <taxon>Heunggongvirae</taxon>
        <taxon>Uroviricota</taxon>
        <taxon>Caudoviricetes</taxon>
        <taxon>Pantevenvirales</taxon>
        <taxon>Straboviridae</taxon>
        <taxon>Tevenvirinae</taxon>
        <taxon>Gaprivervirus</taxon>
        <taxon>Gaprivervirus arezed</taxon>
    </lineage>
</organism>
<evidence type="ECO:0000259" key="4">
    <source>
        <dbReference type="Pfam" id="PF21427"/>
    </source>
</evidence>
<feature type="domain" description="Baseplate wedge protein gp7" evidence="6">
    <location>
        <begin position="920"/>
        <end position="1012"/>
    </location>
</feature>
<keyword evidence="1" id="KW-1226">Viral baseplate protein</keyword>
<dbReference type="Pfam" id="PF21428">
    <property type="entry name" value="Gp7_helical"/>
    <property type="match status" value="1"/>
</dbReference>
<dbReference type="GO" id="GO:0098003">
    <property type="term" value="P:viral tail assembly"/>
    <property type="evidence" value="ECO:0007669"/>
    <property type="project" value="UniProtKB-KW"/>
</dbReference>
<comment type="similarity">
    <text evidence="1">Belongs to the T4likevirus baseplate wedge protein gp7 family.</text>
</comment>
<feature type="region of interest" description="Disordered" evidence="2">
    <location>
        <begin position="1012"/>
        <end position="1032"/>
    </location>
</feature>
<evidence type="ECO:0000259" key="6">
    <source>
        <dbReference type="Pfam" id="PF21456"/>
    </source>
</evidence>
<feature type="transmembrane region" description="Helical" evidence="3">
    <location>
        <begin position="882"/>
        <end position="906"/>
    </location>
</feature>
<keyword evidence="1" id="KW-1188">Viral release from host cell</keyword>
<protein>
    <recommendedName>
        <fullName evidence="1">Baseplate wedge protein gp7</fullName>
    </recommendedName>
</protein>
<dbReference type="GO" id="GO:0098025">
    <property type="term" value="C:virus tail, baseplate"/>
    <property type="evidence" value="ECO:0007669"/>
    <property type="project" value="UniProtKB-UniRule"/>
</dbReference>
<keyword evidence="1" id="KW-0946">Virion</keyword>
<keyword evidence="8" id="KW-1185">Reference proteome</keyword>
<evidence type="ECO:0000313" key="7">
    <source>
        <dbReference type="EMBL" id="UGL60007.1"/>
    </source>
</evidence>
<dbReference type="RefSeq" id="YP_010651028.1">
    <property type="nucleotide sequence ID" value="NC_070780.1"/>
</dbReference>
<name>A0AAE9C818_9CAUD</name>
<keyword evidence="3" id="KW-0472">Membrane</keyword>
<keyword evidence="3" id="KW-1133">Transmembrane helix</keyword>
<comment type="subcellular location">
    <subcellularLocation>
        <location evidence="1">Virion</location>
    </subcellularLocation>
    <text evidence="1">Present in the baseplate.</text>
</comment>
<dbReference type="InterPro" id="IPR048812">
    <property type="entry name" value="Gp7_dom_VI"/>
</dbReference>
<keyword evidence="3" id="KW-0812">Transmembrane</keyword>
<dbReference type="KEGG" id="vg:77926619"/>
<dbReference type="GeneID" id="77926619"/>
<proteinExistence type="inferred from homology"/>
<keyword evidence="1" id="KW-1227">Viral tail protein</keyword>
<reference evidence="7 8" key="1">
    <citation type="submission" date="2021-02" db="EMBL/GenBank/DDBJ databases">
        <authorList>
            <person name="Zhang R."/>
            <person name="Yu X."/>
            <person name="Xu J."/>
            <person name="Liu X."/>
        </authorList>
    </citation>
    <scope>NUCLEOTIDE SEQUENCE [LARGE SCALE GENOMIC DNA]</scope>
</reference>
<dbReference type="InterPro" id="IPR048810">
    <property type="entry name" value="Gp7_helical"/>
</dbReference>
<dbReference type="Pfam" id="PF21456">
    <property type="entry name" value="Gp7_6th"/>
    <property type="match status" value="1"/>
</dbReference>
<dbReference type="Pfam" id="PF21427">
    <property type="entry name" value="Gp7_5th"/>
    <property type="match status" value="1"/>
</dbReference>
<evidence type="ECO:0000256" key="2">
    <source>
        <dbReference type="SAM" id="MobiDB-lite"/>
    </source>
</evidence>
<evidence type="ECO:0000256" key="1">
    <source>
        <dbReference type="HAMAP-Rule" id="MF_04103"/>
    </source>
</evidence>
<evidence type="ECO:0000259" key="5">
    <source>
        <dbReference type="Pfam" id="PF21428"/>
    </source>
</evidence>